<dbReference type="PANTHER" id="PTHR17609:SF2">
    <property type="entry name" value="HMG DOMAIN-CONTAINING PROTEIN 3"/>
    <property type="match status" value="1"/>
</dbReference>
<dbReference type="STRING" id="7955.ENSDARP00000092040"/>
<reference evidence="4" key="4">
    <citation type="journal article" date="2015" name="J. Comp. Neurol.">
        <title>Comprehensive expression map of transcription regulators in the adult zebrafish telencephalon reveals distinct neurogenic niches.</title>
        <authorList>
            <person name="Diotel N."/>
            <person name="Rodriguez Viales R."/>
            <person name="Armant O."/>
            <person name="Marz M."/>
            <person name="Ferg M."/>
            <person name="Rastegar S."/>
            <person name="Strahle U."/>
        </authorList>
    </citation>
    <scope>NUCLEOTIDE SEQUENCE</scope>
    <source>
        <strain evidence="4">Tuebingen</strain>
    </source>
</reference>
<dbReference type="HOGENOM" id="CLU_035540_6_1_1"/>
<evidence type="ECO:0000313" key="2">
    <source>
        <dbReference type="Ensembl" id="ENSDARP00000092040"/>
    </source>
</evidence>
<dbReference type="PANTHER" id="PTHR17609">
    <property type="entry name" value="HMG DOMAIN-CONTAINING PROTEIN 3"/>
    <property type="match status" value="1"/>
</dbReference>
<dbReference type="Bgee" id="ENSDARG00000091385">
    <property type="expression patterns" value="Expressed in early embryo and 21 other cell types or tissues"/>
</dbReference>
<gene>
    <name evidence="4 5" type="ORF">zgc:165409</name>
</gene>
<dbReference type="ZFIN" id="ZDB-GENE-070615-19">
    <property type="gene designation" value="zgc:165409"/>
</dbReference>
<dbReference type="KEGG" id="dre:797807"/>
<feature type="domain" description="C2H2-type" evidence="1">
    <location>
        <begin position="204"/>
        <end position="226"/>
    </location>
</feature>
<dbReference type="GeneTree" id="ENSGT00940000165756"/>
<dbReference type="GlyGen" id="F1Q9F1">
    <property type="glycosylation" value="1 site"/>
</dbReference>
<reference evidence="2 3" key="3">
    <citation type="journal article" date="2013" name="Nature">
        <title>The zebrafish reference genome sequence and its relationship to the human genome.</title>
        <authorList>
            <consortium name="Genome Reference Consortium Zebrafish"/>
            <person name="Howe K."/>
            <person name="Clark M.D."/>
            <person name="Torroja C.F."/>
            <person name="Torrance J."/>
            <person name="Berthelot C."/>
            <person name="Muffato M."/>
            <person name="Collins J.E."/>
            <person name="Humphray S."/>
            <person name="McLaren K."/>
            <person name="Matthews L."/>
            <person name="McLaren S."/>
            <person name="Sealy I."/>
            <person name="Caccamo M."/>
            <person name="Churcher C."/>
            <person name="Scott C."/>
            <person name="Barrett J.C."/>
            <person name="Koch R."/>
            <person name="Rauch G.J."/>
            <person name="White S."/>
            <person name="Chow W."/>
            <person name="Kilian B."/>
            <person name="Quintais L.T."/>
            <person name="Guerra-Assuncao J.A."/>
            <person name="Zhou Y."/>
            <person name="Gu Y."/>
            <person name="Yen J."/>
            <person name="Vogel J.H."/>
            <person name="Eyre T."/>
            <person name="Redmond S."/>
            <person name="Banerjee R."/>
            <person name="Chi J."/>
            <person name="Fu B."/>
            <person name="Langley E."/>
            <person name="Maguire S.F."/>
            <person name="Laird G.K."/>
            <person name="Lloyd D."/>
            <person name="Kenyon E."/>
            <person name="Donaldson S."/>
            <person name="Sehra H."/>
            <person name="Almeida-King J."/>
            <person name="Loveland J."/>
            <person name="Trevanion S."/>
            <person name="Jones M."/>
            <person name="Quail M."/>
            <person name="Willey D."/>
            <person name="Hunt A."/>
            <person name="Burton J."/>
            <person name="Sims S."/>
            <person name="McLay K."/>
            <person name="Plumb B."/>
            <person name="Davis J."/>
            <person name="Clee C."/>
            <person name="Oliver K."/>
            <person name="Clark R."/>
            <person name="Riddle C."/>
            <person name="Elliot D."/>
            <person name="Eliott D."/>
            <person name="Threadgold G."/>
            <person name="Harden G."/>
            <person name="Ware D."/>
            <person name="Begum S."/>
            <person name="Mortimore B."/>
            <person name="Mortimer B."/>
            <person name="Kerry G."/>
            <person name="Heath P."/>
            <person name="Phillimore B."/>
            <person name="Tracey A."/>
            <person name="Corby N."/>
            <person name="Dunn M."/>
            <person name="Johnson C."/>
            <person name="Wood J."/>
            <person name="Clark S."/>
            <person name="Pelan S."/>
            <person name="Griffiths G."/>
            <person name="Smith M."/>
            <person name="Glithero R."/>
            <person name="Howden P."/>
            <person name="Barker N."/>
            <person name="Lloyd C."/>
            <person name="Stevens C."/>
            <person name="Harley J."/>
            <person name="Holt K."/>
            <person name="Panagiotidis G."/>
            <person name="Lovell J."/>
            <person name="Beasley H."/>
            <person name="Henderson C."/>
            <person name="Gordon D."/>
            <person name="Auger K."/>
            <person name="Wright D."/>
            <person name="Collins J."/>
            <person name="Raisen C."/>
            <person name="Dyer L."/>
            <person name="Leung K."/>
            <person name="Robertson L."/>
            <person name="Ambridge K."/>
            <person name="Leongamornlert D."/>
            <person name="McGuire S."/>
            <person name="Gilderthorp R."/>
            <person name="Griffiths C."/>
            <person name="Manthravadi D."/>
            <person name="Nichol S."/>
            <person name="Barker G."/>
            <person name="Whitehead S."/>
            <person name="Kay M."/>
            <person name="Brown J."/>
            <person name="Murnane C."/>
            <person name="Gray E."/>
            <person name="Humphries M."/>
            <person name="Sycamore N."/>
            <person name="Barker D."/>
            <person name="Saunders D."/>
            <person name="Wallis J."/>
            <person name="Babbage A."/>
            <person name="Hammond S."/>
            <person name="Mashreghi-Mohammadi M."/>
            <person name="Barr L."/>
            <person name="Martin S."/>
            <person name="Wray P."/>
            <person name="Ellington A."/>
            <person name="Matthews N."/>
            <person name="Ellwood M."/>
            <person name="Woodmansey R."/>
            <person name="Clark G."/>
            <person name="Cooper J."/>
            <person name="Cooper J."/>
            <person name="Tromans A."/>
            <person name="Grafham D."/>
            <person name="Skuce C."/>
            <person name="Pandian R."/>
            <person name="Andrews R."/>
            <person name="Harrison E."/>
            <person name="Kimberley A."/>
            <person name="Garnett J."/>
            <person name="Fosker N."/>
            <person name="Hall R."/>
            <person name="Garner P."/>
            <person name="Kelly D."/>
            <person name="Bird C."/>
            <person name="Palmer S."/>
            <person name="Gehring I."/>
            <person name="Berger A."/>
            <person name="Dooley C.M."/>
            <person name="Ersan-Urun Z."/>
            <person name="Eser C."/>
            <person name="Geiger H."/>
            <person name="Geisler M."/>
            <person name="Karotki L."/>
            <person name="Kirn A."/>
            <person name="Konantz J."/>
            <person name="Konantz M."/>
            <person name="Oberlander M."/>
            <person name="Rudolph-Geiger S."/>
            <person name="Teucke M."/>
            <person name="Lanz C."/>
            <person name="Raddatz G."/>
            <person name="Osoegawa K."/>
            <person name="Zhu B."/>
            <person name="Rapp A."/>
            <person name="Widaa S."/>
            <person name="Langford C."/>
            <person name="Yang F."/>
            <person name="Schuster S.C."/>
            <person name="Carter N.P."/>
            <person name="Harrow J."/>
            <person name="Ning Z."/>
            <person name="Herrero J."/>
            <person name="Searle S.M."/>
            <person name="Enright A."/>
            <person name="Geisler R."/>
            <person name="Plasterk R.H."/>
            <person name="Lee C."/>
            <person name="Westerfield M."/>
            <person name="de Jong P.J."/>
            <person name="Zon L.I."/>
            <person name="Postlethwait J.H."/>
            <person name="Nusslein-Volhard C."/>
            <person name="Hubbard T.J."/>
            <person name="Roest Crollius H."/>
            <person name="Rogers J."/>
            <person name="Stemple D.L."/>
        </authorList>
    </citation>
    <scope>NUCLEOTIDE SEQUENCE [LARGE SCALE GENOMIC DNA]</scope>
    <source>
        <strain evidence="2">Tuebingen</strain>
    </source>
</reference>
<evidence type="ECO:0000259" key="1">
    <source>
        <dbReference type="SMART" id="SM00355"/>
    </source>
</evidence>
<organism evidence="2">
    <name type="scientific">Danio rerio</name>
    <name type="common">Zebrafish</name>
    <name type="synonym">Brachydanio rerio</name>
    <dbReference type="NCBI Taxonomy" id="7955"/>
    <lineage>
        <taxon>Eukaryota</taxon>
        <taxon>Metazoa</taxon>
        <taxon>Chordata</taxon>
        <taxon>Craniata</taxon>
        <taxon>Vertebrata</taxon>
        <taxon>Euteleostomi</taxon>
        <taxon>Actinopterygii</taxon>
        <taxon>Neopterygii</taxon>
        <taxon>Teleostei</taxon>
        <taxon>Ostariophysi</taxon>
        <taxon>Cypriniformes</taxon>
        <taxon>Danionidae</taxon>
        <taxon>Danioninae</taxon>
        <taxon>Danio</taxon>
    </lineage>
</organism>
<accession>F1Q9F1</accession>
<evidence type="ECO:0000313" key="3">
    <source>
        <dbReference type="Proteomes" id="UP000000437"/>
    </source>
</evidence>
<dbReference type="InterPro" id="IPR039598">
    <property type="entry name" value="HMGXB3"/>
</dbReference>
<evidence type="ECO:0000313" key="5">
    <source>
        <dbReference type="ZFIN" id="ZDB-GENE-070615-19"/>
    </source>
</evidence>
<dbReference type="OrthoDB" id="775972at2759"/>
<dbReference type="Ensembl" id="ENSDART00000101266.5">
    <property type="protein sequence ID" value="ENSDARP00000092040.4"/>
    <property type="gene ID" value="ENSDARG00000091385.5"/>
</dbReference>
<protein>
    <submittedName>
        <fullName evidence="4">Uncharacterized protein LOC797807</fullName>
    </submittedName>
    <submittedName>
        <fullName evidence="2">Zgc:165409</fullName>
    </submittedName>
</protein>
<proteinExistence type="predicted"/>
<sequence>MARIGRLDEYEPEHESWSAYVERVELFMIANDVDDTKQVATLLTAMGASTYRLLRDLVQPLKPKDKTFSEIVSILQAHFENKELIKAERLRFQRRVQKPDKTISQYVDELAEYAAKCDFGASFEDALRDRFVNGLQNEACQKRLLSEDALTFARAVEIALSLEETAQEPQQPRKTTLSMAPVIKHPTHFQSKPDAEEFFRNGGFECPCCPFIAKENYAFKVHTDTHIRNAVRHEGYFISKCSKPCRSAAHFHCLYCSQTLVRREQFARHVAGCPNTEPSVAASSPLPPSLFVAAGPTSPPCAALVTQSPPAPPSPLVAPKPPIVILVAKSLVSTPCSADPVTFEPPPKLQKKGENAKKKKNEKVICPDCGLALNKRNVKTHFQRRHAPKIDIITEDQLN</sequence>
<dbReference type="SMART" id="SM00355">
    <property type="entry name" value="ZnF_C2H2"/>
    <property type="match status" value="3"/>
</dbReference>
<dbReference type="GeneID" id="797807"/>
<dbReference type="InterPro" id="IPR013087">
    <property type="entry name" value="Znf_C2H2_type"/>
</dbReference>
<reference evidence="2" key="2">
    <citation type="submission" date="2011-07" db="UniProtKB">
        <authorList>
            <consortium name="Ensembl"/>
        </authorList>
    </citation>
    <scope>IDENTIFICATION</scope>
    <source>
        <strain evidence="2">Tuebingen</strain>
    </source>
</reference>
<dbReference type="AlphaFoldDB" id="F1Q9F1"/>
<accession>A0A8M1NEW7</accession>
<dbReference type="SMR" id="F1Q9F1"/>
<dbReference type="RefSeq" id="NP_001092226.2">
    <property type="nucleotide sequence ID" value="NM_001098756.2"/>
</dbReference>
<dbReference type="PaxDb" id="7955-ENSDARP00000092040"/>
<dbReference type="EMBL" id="CU462827">
    <property type="status" value="NOT_ANNOTATED_CDS"/>
    <property type="molecule type" value="Genomic_DNA"/>
</dbReference>
<dbReference type="eggNOG" id="ENOG502S53Y">
    <property type="taxonomic scope" value="Eukaryota"/>
</dbReference>
<name>F1Q9F1_DANRE</name>
<reference evidence="4" key="5">
    <citation type="submission" date="2025-04" db="UniProtKB">
        <authorList>
            <consortium name="RefSeq"/>
        </authorList>
    </citation>
    <scope>IDENTIFICATION</scope>
    <source>
        <strain evidence="4">Tuebingen</strain>
    </source>
</reference>
<feature type="domain" description="C2H2-type" evidence="1">
    <location>
        <begin position="251"/>
        <end position="271"/>
    </location>
</feature>
<dbReference type="AGR" id="ZFIN:ZDB-GENE-070615-19"/>
<dbReference type="Proteomes" id="UP000000437">
    <property type="component" value="Chromosome 16"/>
</dbReference>
<dbReference type="InterPro" id="IPR005162">
    <property type="entry name" value="Retrotrans_gag_dom"/>
</dbReference>
<feature type="domain" description="C2H2-type" evidence="1">
    <location>
        <begin position="364"/>
        <end position="386"/>
    </location>
</feature>
<dbReference type="Pfam" id="PF03732">
    <property type="entry name" value="Retrotrans_gag"/>
    <property type="match status" value="1"/>
</dbReference>
<reference evidence="4" key="1">
    <citation type="journal article" date="2002" name="Proc. Natl. Acad. Sci. U.S.A.">
        <title>Generation and initial analysis of more than 15,000 full-length human and mouse cDNA sequences.</title>
        <authorList>
            <consortium name="Mammalian Gene Collection Program Team"/>
            <person name="Strausberg R.L."/>
            <person name="Feingold E.A."/>
            <person name="Grouse L.H."/>
            <person name="Derge J.G."/>
            <person name="Klausner R.D."/>
            <person name="Collins F.S."/>
            <person name="Wagner L."/>
            <person name="Shenmen C.M."/>
            <person name="Schuler G.D."/>
            <person name="Altschul S.F."/>
            <person name="Zeeberg B."/>
            <person name="Buetow K.H."/>
            <person name="Schaefer C.F."/>
            <person name="Bhat N.K."/>
            <person name="Hopkins R.F."/>
            <person name="Jordan H."/>
            <person name="Moore T."/>
            <person name="Max S.I."/>
            <person name="Wang J."/>
            <person name="Hsieh F."/>
            <person name="Diatchenko L."/>
            <person name="Marusina K."/>
            <person name="Farmer A.A."/>
            <person name="Rubin G.M."/>
            <person name="Hong L."/>
            <person name="Stapleton M."/>
            <person name="Soares M.B."/>
            <person name="Bonaldo M.F."/>
            <person name="Casavant T.L."/>
            <person name="Scheetz T.E."/>
            <person name="Brownstein M.J."/>
            <person name="Usdin T.B."/>
            <person name="Toshiyuki S."/>
            <person name="Carninci P."/>
            <person name="Prange C."/>
            <person name="Raha S.S."/>
            <person name="Loquellano N.A."/>
            <person name="Peters G.J."/>
            <person name="Abramson R.D."/>
            <person name="Mullahy S.J."/>
            <person name="Bosak S.A."/>
            <person name="McEwan P.J."/>
            <person name="McKernan K.J."/>
            <person name="Malek J.A."/>
            <person name="Gunaratne P.H."/>
            <person name="Richards S."/>
            <person name="Worley K.C."/>
            <person name="Hale S."/>
            <person name="Garcia A.M."/>
            <person name="Gay L.J."/>
            <person name="Hulyk S.W."/>
            <person name="Villalon D.K."/>
            <person name="Muzny D.M."/>
            <person name="Sodergren E.J."/>
            <person name="Lu X."/>
            <person name="Gibbs R.A."/>
            <person name="Fahey J."/>
            <person name="Helton E."/>
            <person name="Ketteman M."/>
            <person name="Madan A."/>
            <person name="Rodrigues S."/>
            <person name="Sanchez A."/>
            <person name="Whiting M."/>
            <person name="Madan A."/>
            <person name="Young A.C."/>
            <person name="Shevchenko Y."/>
            <person name="Bouffard G.G."/>
            <person name="Blakesley R.W."/>
            <person name="Touchman J.W."/>
            <person name="Green E.D."/>
            <person name="Dickson M.C."/>
            <person name="Rodriguez A.C."/>
            <person name="Grimwood J."/>
            <person name="Schmutz J."/>
            <person name="Myers R.M."/>
            <person name="Butterfield Y.S."/>
            <person name="Krzywinski M.I."/>
            <person name="Skalska U."/>
            <person name="Smailus D.E."/>
            <person name="Schnerch A."/>
            <person name="Schein J.E."/>
            <person name="Jones S.J."/>
            <person name="Marra M.A."/>
        </authorList>
    </citation>
    <scope>NUCLEOTIDE SEQUENCE</scope>
    <source>
        <strain evidence="4">Tuebingen</strain>
    </source>
</reference>
<keyword evidence="3" id="KW-1185">Reference proteome</keyword>
<evidence type="ECO:0000313" key="4">
    <source>
        <dbReference type="RefSeq" id="NP_001092226.2"/>
    </source>
</evidence>